<reference evidence="4 5" key="1">
    <citation type="submission" date="2016-03" db="EMBL/GenBank/DDBJ databases">
        <title>Draft Genome Assembly of Pseudomonas putida strain CBF10-2.</title>
        <authorList>
            <person name="Iyer R.S."/>
            <person name="Damania A."/>
        </authorList>
    </citation>
    <scope>NUCLEOTIDE SEQUENCE [LARGE SCALE GENOMIC DNA]</scope>
    <source>
        <strain evidence="4 5">CBF10-2</strain>
    </source>
</reference>
<accession>A0A177SUG1</accession>
<feature type="domain" description="EAL" evidence="3">
    <location>
        <begin position="141"/>
        <end position="396"/>
    </location>
</feature>
<dbReference type="CDD" id="cd01948">
    <property type="entry name" value="EAL"/>
    <property type="match status" value="1"/>
</dbReference>
<feature type="domain" description="Response regulatory" evidence="2">
    <location>
        <begin position="5"/>
        <end position="126"/>
    </location>
</feature>
<dbReference type="Proteomes" id="UP000077752">
    <property type="component" value="Unassembled WGS sequence"/>
</dbReference>
<dbReference type="SUPFAM" id="SSF52172">
    <property type="entry name" value="CheY-like"/>
    <property type="match status" value="1"/>
</dbReference>
<dbReference type="SMART" id="SM00448">
    <property type="entry name" value="REC"/>
    <property type="match status" value="1"/>
</dbReference>
<dbReference type="PANTHER" id="PTHR33121">
    <property type="entry name" value="CYCLIC DI-GMP PHOSPHODIESTERASE PDEF"/>
    <property type="match status" value="1"/>
</dbReference>
<name>A0A177SUG1_PSEPU</name>
<evidence type="ECO:0000313" key="4">
    <source>
        <dbReference type="EMBL" id="OAI94439.1"/>
    </source>
</evidence>
<dbReference type="Pfam" id="PF00072">
    <property type="entry name" value="Response_reg"/>
    <property type="match status" value="1"/>
</dbReference>
<keyword evidence="1" id="KW-0597">Phosphoprotein</keyword>
<feature type="modified residue" description="4-aspartylphosphate" evidence="1">
    <location>
        <position position="56"/>
    </location>
</feature>
<organism evidence="4 5">
    <name type="scientific">Pseudomonas putida</name>
    <name type="common">Arthrobacter siderocapsulatus</name>
    <dbReference type="NCBI Taxonomy" id="303"/>
    <lineage>
        <taxon>Bacteria</taxon>
        <taxon>Pseudomonadati</taxon>
        <taxon>Pseudomonadota</taxon>
        <taxon>Gammaproteobacteria</taxon>
        <taxon>Pseudomonadales</taxon>
        <taxon>Pseudomonadaceae</taxon>
        <taxon>Pseudomonas</taxon>
    </lineage>
</organism>
<gene>
    <name evidence="4" type="ORF">AYO28_09340</name>
</gene>
<dbReference type="InterPro" id="IPR035919">
    <property type="entry name" value="EAL_sf"/>
</dbReference>
<dbReference type="Pfam" id="PF00563">
    <property type="entry name" value="EAL"/>
    <property type="match status" value="1"/>
</dbReference>
<dbReference type="AlphaFoldDB" id="A0A177SUG1"/>
<sequence length="406" mass="44042">MHSLKVLILEDHPFQLMALHQMLNANGVFDVLVAESVAAAMQMLERRGPVDVAICDLYMDGPDGLALIRYLAQHRLASAVIVLSDAEPALLDNIAELAPQLGLRLLGCVQKPASGALLHRLLNDYLERVGELPAPEATAQIFELNRLSPEQLAHSRDQWKVRYQPKVDAGDTLLGVEASVRWQHPTLGSLTPGQFFVALQGAGLLEMLTWHVLEKAVALSAAIRLEDRRPMPVAVNLPTPSLLDDTFAERLRALLLQHRLPASALTLELAESHCAHLDAVHLQRLADLRQLGCKLCLDGFGRGAANLRQLFDLPLSEVKLPGEFVRGMAEDGKKAAVVASALILARRSALDVVVEDVDTLDDWHAAQGLGGSCLQGGFIAWPMTGGELLHWIDARGPSTNGQQGVA</sequence>
<dbReference type="InterPro" id="IPR050706">
    <property type="entry name" value="Cyclic-di-GMP_PDE-like"/>
</dbReference>
<dbReference type="GO" id="GO:0000160">
    <property type="term" value="P:phosphorelay signal transduction system"/>
    <property type="evidence" value="ECO:0007669"/>
    <property type="project" value="InterPro"/>
</dbReference>
<comment type="caution">
    <text evidence="4">The sequence shown here is derived from an EMBL/GenBank/DDBJ whole genome shotgun (WGS) entry which is preliminary data.</text>
</comment>
<dbReference type="PROSITE" id="PS50110">
    <property type="entry name" value="RESPONSE_REGULATORY"/>
    <property type="match status" value="1"/>
</dbReference>
<dbReference type="Gene3D" id="3.40.50.2300">
    <property type="match status" value="1"/>
</dbReference>
<dbReference type="GO" id="GO:0016301">
    <property type="term" value="F:kinase activity"/>
    <property type="evidence" value="ECO:0007669"/>
    <property type="project" value="UniProtKB-KW"/>
</dbReference>
<dbReference type="SMART" id="SM00052">
    <property type="entry name" value="EAL"/>
    <property type="match status" value="1"/>
</dbReference>
<protein>
    <submittedName>
        <fullName evidence="4">Histidine kinase</fullName>
    </submittedName>
</protein>
<dbReference type="SUPFAM" id="SSF141868">
    <property type="entry name" value="EAL domain-like"/>
    <property type="match status" value="1"/>
</dbReference>
<keyword evidence="4" id="KW-0808">Transferase</keyword>
<evidence type="ECO:0000259" key="3">
    <source>
        <dbReference type="PROSITE" id="PS50883"/>
    </source>
</evidence>
<dbReference type="PROSITE" id="PS50883">
    <property type="entry name" value="EAL"/>
    <property type="match status" value="1"/>
</dbReference>
<evidence type="ECO:0000313" key="5">
    <source>
        <dbReference type="Proteomes" id="UP000077752"/>
    </source>
</evidence>
<keyword evidence="4" id="KW-0418">Kinase</keyword>
<dbReference type="InterPro" id="IPR001789">
    <property type="entry name" value="Sig_transdc_resp-reg_receiver"/>
</dbReference>
<dbReference type="PANTHER" id="PTHR33121:SF70">
    <property type="entry name" value="SIGNALING PROTEIN YKOW"/>
    <property type="match status" value="1"/>
</dbReference>
<evidence type="ECO:0000259" key="2">
    <source>
        <dbReference type="PROSITE" id="PS50110"/>
    </source>
</evidence>
<dbReference type="Gene3D" id="3.20.20.450">
    <property type="entry name" value="EAL domain"/>
    <property type="match status" value="1"/>
</dbReference>
<proteinExistence type="predicted"/>
<dbReference type="InterPro" id="IPR001633">
    <property type="entry name" value="EAL_dom"/>
</dbReference>
<dbReference type="InterPro" id="IPR011006">
    <property type="entry name" value="CheY-like_superfamily"/>
</dbReference>
<dbReference type="GO" id="GO:0071111">
    <property type="term" value="F:cyclic-guanylate-specific phosphodiesterase activity"/>
    <property type="evidence" value="ECO:0007669"/>
    <property type="project" value="InterPro"/>
</dbReference>
<dbReference type="RefSeq" id="WP_064301715.1">
    <property type="nucleotide sequence ID" value="NZ_LUCV01000006.1"/>
</dbReference>
<evidence type="ECO:0000256" key="1">
    <source>
        <dbReference type="PROSITE-ProRule" id="PRU00169"/>
    </source>
</evidence>
<dbReference type="EMBL" id="LUCV01000006">
    <property type="protein sequence ID" value="OAI94439.1"/>
    <property type="molecule type" value="Genomic_DNA"/>
</dbReference>